<feature type="transmembrane region" description="Helical" evidence="14">
    <location>
        <begin position="1608"/>
        <end position="1633"/>
    </location>
</feature>
<feature type="compositionally biased region" description="Basic and acidic residues" evidence="13">
    <location>
        <begin position="1839"/>
        <end position="1857"/>
    </location>
</feature>
<dbReference type="SMART" id="SM00408">
    <property type="entry name" value="IGc2"/>
    <property type="match status" value="7"/>
</dbReference>
<evidence type="ECO:0000256" key="4">
    <source>
        <dbReference type="ARBA" id="ARBA00022729"/>
    </source>
</evidence>
<dbReference type="InterPro" id="IPR007110">
    <property type="entry name" value="Ig-like_dom"/>
</dbReference>
<dbReference type="PRINTS" id="PR00237">
    <property type="entry name" value="GPCRRHODOPSN"/>
</dbReference>
<feature type="transmembrane region" description="Helical" evidence="14">
    <location>
        <begin position="1535"/>
        <end position="1560"/>
    </location>
</feature>
<feature type="region of interest" description="Disordered" evidence="13">
    <location>
        <begin position="1827"/>
        <end position="1873"/>
    </location>
</feature>
<dbReference type="GO" id="GO:0004974">
    <property type="term" value="F:leukotriene receptor activity"/>
    <property type="evidence" value="ECO:0007669"/>
    <property type="project" value="InterPro"/>
</dbReference>
<keyword evidence="3 14" id="KW-0812">Transmembrane</keyword>
<accession>A0AAV1PXA9</accession>
<keyword evidence="7 14" id="KW-0472">Membrane</keyword>
<feature type="domain" description="Ig-like" evidence="16">
    <location>
        <begin position="503"/>
        <end position="581"/>
    </location>
</feature>
<evidence type="ECO:0000256" key="6">
    <source>
        <dbReference type="ARBA" id="ARBA00023040"/>
    </source>
</evidence>
<feature type="transmembrane region" description="Helical" evidence="14">
    <location>
        <begin position="1784"/>
        <end position="1803"/>
    </location>
</feature>
<keyword evidence="10" id="KW-0325">Glycoprotein</keyword>
<feature type="domain" description="Ig-like" evidence="16">
    <location>
        <begin position="64"/>
        <end position="137"/>
    </location>
</feature>
<dbReference type="FunFam" id="1.20.1070.10:FF:000109">
    <property type="entry name" value="Leukotriene B4 receptor"/>
    <property type="match status" value="1"/>
</dbReference>
<dbReference type="InterPro" id="IPR017452">
    <property type="entry name" value="GPCR_Rhodpsn_7TM"/>
</dbReference>
<sequence length="1873" mass="211545">MDTNHQSRRISDTAVEMTIHSVSVSDRNLYKCKFDGGGESEEREIQVEAGRRNITLTADSYTIQGQQSVTLTCYVENSAGWKYHWFRQTSTGSARTRLQTADDGESDRFSISQGGIYTCRGWRRDPDAVTPESNAVTIENAANKPKPRLTADKTIIPVGGSVRLTCSVDGSADWKYDWFRQTSESSAPQLIRNVNPNRVISVNQGGIYYCRGGRGDSVFYTENSNKVTIQETVSNKAVVTLQPNGPLIYSGETITVRCDIERGGNTQWEYEWSENNRVSSQKDKEFRISASSSSNVNFMCKGRRDFYFSTEWSEAVTLRRSLNKAKPTLRADSDIIPVGGSVTLTCSVDSSADWKYYWFRRDSGSSALQSITNVKPVNKVSEGGIYQCRAGRGDPEIFTEDSRAVTVRKTVPNKAVVTVQPNWTEIYSGETIMLRCEIHDGDTEWEYEWKSPRYTYPNNNEYMISKASSYHSGNYRCRGRKKNEHISTEWSADIKLTVSDNPPAAVLTVSPLWLSPGDSVTLSCEVEHPSAGWRFYWYKTVPKLSDYSSIYELLPGSINGTEQDSYIIHGPTHTAGHMCRAGRGDPVYYSQYSKPGFVWSGDVHSAMTLKVSPDRVQHFTNDSVSLSCEGNFTKWRVRWFPEDRYWSDCYYRRFMTGSTCNISSSEQSDAVYWCESGSGEFSNAVNITIQKADIILVSPVHPVIEGQSVTLGCKLKRGELLSVSFYQNDKLIQNDTRRELNISAVSKSDEGFYKCKYSGEESAQSWMSVQVNKAKSTLRADSDIIPVGGSVTLTCSVDSSADWKYYWFRRDSGSSALQSITNVKPVNKVSEGGIYYCRAGRGDPEIYTEDSRAVTVWKTVPNKAAVVTLQPNWTEIYSGETIMLRCEIHDGDTEWEYEWKSPRYTSPNNSEYMISDASSYHSGNYRCRGRKMKNASHVSTEWSTYIKLTVSDNPPAAVLTVSPLWLSPGDSVTLSCEVEHPSAGWRFYWYKTVPKLSDNSYIYELLPGSINGTEQDSYIIHGPTHTAGYMCRAGRGDPVYYTQYSKPGFVWSGDVHSAMTLKVSPDRVQHFTNDSVSLSCEGNFTKWRVRRFPEDRYRSDCYNWRSMTGSTCNISSYQQSDAVYWCESGSGEFSNAVNITIQKADIILVSPVHPVTEGQSVTLGCKLKRGELLSNVFFYQNDKLIQNDTRRELNISAVSKSDEGFYKCKYSGEESAQSWMSVQAVSRPENSSSLVPLIVRLVCVVVFIILLILLYLYRRSKGDVCVYESIRGSEDPENGKKWLVSSQKKVQERVQQGEEEQRKLSEEEENLKSCAEASVKDCDKIFDQLISSMQKRRSEVKQLITAQEKSAITQVKELRLQQGEEIAKLRTRDALLERLLHTDDHIYLIQAFSNFCDPPEISVGAGPPRSFREVTDCVSELRDKLEAMLKDTWPRISATASYVDFTLTPEPTTREECLQCKEIQLNLFFHAVIVDVRRFNVQTLFLPDRCALTLDFTNILSPLQVTKMAQRHIFSLNSTLSAANETIVDSQVGTAMGALILGLVFLLGFPGNLFIIWSILARARKQSITTLLILNLAIADGSLMALTPFFIIYLVMKKWVFGNVMCKIIFYLCLVNMYASIQLIMLMSVYRLVAVLWPQRVSAITGQRTVLRMLAVVWVVVMVASVPAIIFRSVRMTDGRGVCDSFHDEDSHVVIQYTLELMVGFLIPYGIIVFSYICILRKIRQTKFRRRIRSEKLILAIVVTFCIFWLPYHVINMVQVTWALCPPGKPKELLGNIWRRSRAVTSSLAFMSSSANPVLYFFAGKSYIRREGLAFMARLFEGTGLESATRKSRQNSQNSRDKDKDADAVMLKDKDQDSVTNSSSNVKPVKNGK</sequence>
<dbReference type="SUPFAM" id="SSF81321">
    <property type="entry name" value="Family A G protein-coupled receptor-like"/>
    <property type="match status" value="1"/>
</dbReference>
<evidence type="ECO:0000256" key="5">
    <source>
        <dbReference type="ARBA" id="ARBA00022989"/>
    </source>
</evidence>
<dbReference type="Pfam" id="PF13895">
    <property type="entry name" value="Ig_2"/>
    <property type="match status" value="4"/>
</dbReference>
<evidence type="ECO:0000256" key="12">
    <source>
        <dbReference type="SAM" id="Coils"/>
    </source>
</evidence>
<dbReference type="EMBL" id="CAWUFR010000305">
    <property type="protein sequence ID" value="CAK6975529.1"/>
    <property type="molecule type" value="Genomic_DNA"/>
</dbReference>
<dbReference type="SUPFAM" id="SSF48726">
    <property type="entry name" value="Immunoglobulin"/>
    <property type="match status" value="11"/>
</dbReference>
<dbReference type="InterPro" id="IPR050488">
    <property type="entry name" value="Ig_Fc_receptor"/>
</dbReference>
<evidence type="ECO:0000256" key="1">
    <source>
        <dbReference type="ARBA" id="ARBA00004651"/>
    </source>
</evidence>
<dbReference type="PRINTS" id="PR01476">
    <property type="entry name" value="LTBRECEPTOR"/>
</dbReference>
<comment type="subcellular location">
    <subcellularLocation>
        <location evidence="1">Cell membrane</location>
        <topology evidence="1">Multi-pass membrane protein</topology>
    </subcellularLocation>
</comment>
<feature type="domain" description="Ig-like" evidence="16">
    <location>
        <begin position="412"/>
        <end position="487"/>
    </location>
</feature>
<feature type="transmembrane region" description="Helical" evidence="14">
    <location>
        <begin position="1694"/>
        <end position="1717"/>
    </location>
</feature>
<dbReference type="Gene3D" id="1.20.1070.10">
    <property type="entry name" value="Rhodopsin 7-helix transmembrane proteins"/>
    <property type="match status" value="1"/>
</dbReference>
<dbReference type="InterPro" id="IPR058030">
    <property type="entry name" value="TRIM8/14/16/25/29/45/65_CC"/>
</dbReference>
<dbReference type="InterPro" id="IPR000276">
    <property type="entry name" value="GPCR_Rhodpsn"/>
</dbReference>
<feature type="domain" description="Ig-like" evidence="16">
    <location>
        <begin position="145"/>
        <end position="234"/>
    </location>
</feature>
<dbReference type="Pfam" id="PF25600">
    <property type="entry name" value="TRIM_CC"/>
    <property type="match status" value="1"/>
</dbReference>
<feature type="domain" description="G-protein coupled receptors family 1 profile" evidence="15">
    <location>
        <begin position="1551"/>
        <end position="1800"/>
    </location>
</feature>
<feature type="transmembrane region" description="Helical" evidence="14">
    <location>
        <begin position="1737"/>
        <end position="1764"/>
    </location>
</feature>
<evidence type="ECO:0000256" key="11">
    <source>
        <dbReference type="ARBA" id="ARBA00023224"/>
    </source>
</evidence>
<dbReference type="SMART" id="SM00409">
    <property type="entry name" value="IG"/>
    <property type="match status" value="13"/>
</dbReference>
<evidence type="ECO:0000259" key="16">
    <source>
        <dbReference type="PROSITE" id="PS50835"/>
    </source>
</evidence>
<dbReference type="InterPro" id="IPR003599">
    <property type="entry name" value="Ig_sub"/>
</dbReference>
<feature type="transmembrane region" description="Helical" evidence="14">
    <location>
        <begin position="1572"/>
        <end position="1596"/>
    </location>
</feature>
<feature type="coiled-coil region" evidence="12">
    <location>
        <begin position="1287"/>
        <end position="1317"/>
    </location>
</feature>
<organism evidence="17 18">
    <name type="scientific">Scomber scombrus</name>
    <name type="common">Atlantic mackerel</name>
    <name type="synonym">Scomber vernalis</name>
    <dbReference type="NCBI Taxonomy" id="13677"/>
    <lineage>
        <taxon>Eukaryota</taxon>
        <taxon>Metazoa</taxon>
        <taxon>Chordata</taxon>
        <taxon>Craniata</taxon>
        <taxon>Vertebrata</taxon>
        <taxon>Euteleostomi</taxon>
        <taxon>Actinopterygii</taxon>
        <taxon>Neopterygii</taxon>
        <taxon>Teleostei</taxon>
        <taxon>Neoteleostei</taxon>
        <taxon>Acanthomorphata</taxon>
        <taxon>Pelagiaria</taxon>
        <taxon>Scombriformes</taxon>
        <taxon>Scombridae</taxon>
        <taxon>Scomber</taxon>
    </lineage>
</organism>
<dbReference type="Proteomes" id="UP001314229">
    <property type="component" value="Unassembled WGS sequence"/>
</dbReference>
<dbReference type="PANTHER" id="PTHR11481">
    <property type="entry name" value="IMMUNOGLOBULIN FC RECEPTOR"/>
    <property type="match status" value="1"/>
</dbReference>
<evidence type="ECO:0000256" key="9">
    <source>
        <dbReference type="ARBA" id="ARBA00023170"/>
    </source>
</evidence>
<feature type="domain" description="Ig-like" evidence="16">
    <location>
        <begin position="955"/>
        <end position="1033"/>
    </location>
</feature>
<feature type="domain" description="Ig-like" evidence="16">
    <location>
        <begin position="1144"/>
        <end position="1226"/>
    </location>
</feature>
<dbReference type="GO" id="GO:0006955">
    <property type="term" value="P:immune response"/>
    <property type="evidence" value="ECO:0007669"/>
    <property type="project" value="TreeGrafter"/>
</dbReference>
<evidence type="ECO:0000256" key="7">
    <source>
        <dbReference type="ARBA" id="ARBA00023136"/>
    </source>
</evidence>
<name>A0AAV1PXA9_SCOSC</name>
<keyword evidence="6" id="KW-0297">G-protein coupled receptor</keyword>
<protein>
    <submittedName>
        <fullName evidence="17">Basement membrane-specific heparan sulfate proteoglycan core protein-like</fullName>
    </submittedName>
</protein>
<feature type="transmembrane region" description="Helical" evidence="14">
    <location>
        <begin position="1237"/>
        <end position="1257"/>
    </location>
</feature>
<dbReference type="PROSITE" id="PS50262">
    <property type="entry name" value="G_PROTEIN_RECEP_F1_2"/>
    <property type="match status" value="1"/>
</dbReference>
<keyword evidence="12" id="KW-0175">Coiled coil</keyword>
<dbReference type="GO" id="GO:0009897">
    <property type="term" value="C:external side of plasma membrane"/>
    <property type="evidence" value="ECO:0007669"/>
    <property type="project" value="TreeGrafter"/>
</dbReference>
<dbReference type="InterPro" id="IPR003981">
    <property type="entry name" value="Leukotriene_B4_rcpt"/>
</dbReference>
<reference evidence="17 18" key="1">
    <citation type="submission" date="2024-01" db="EMBL/GenBank/DDBJ databases">
        <authorList>
            <person name="Alioto T."/>
            <person name="Alioto T."/>
            <person name="Gomez Garrido J."/>
        </authorList>
    </citation>
    <scope>NUCLEOTIDE SEQUENCE [LARGE SCALE GENOMIC DNA]</scope>
</reference>
<evidence type="ECO:0000256" key="3">
    <source>
        <dbReference type="ARBA" id="ARBA00022692"/>
    </source>
</evidence>
<dbReference type="InterPro" id="IPR013783">
    <property type="entry name" value="Ig-like_fold"/>
</dbReference>
<dbReference type="InterPro" id="IPR036179">
    <property type="entry name" value="Ig-like_dom_sf"/>
</dbReference>
<feature type="domain" description="Ig-like" evidence="16">
    <location>
        <begin position="327"/>
        <end position="406"/>
    </location>
</feature>
<dbReference type="InterPro" id="IPR003598">
    <property type="entry name" value="Ig_sub2"/>
</dbReference>
<evidence type="ECO:0000256" key="13">
    <source>
        <dbReference type="SAM" id="MobiDB-lite"/>
    </source>
</evidence>
<keyword evidence="11" id="KW-0807">Transducer</keyword>
<keyword evidence="8" id="KW-1015">Disulfide bond</keyword>
<feature type="domain" description="Ig-like" evidence="16">
    <location>
        <begin position="692"/>
        <end position="772"/>
    </location>
</feature>
<dbReference type="GO" id="GO:0007166">
    <property type="term" value="P:cell surface receptor signaling pathway"/>
    <property type="evidence" value="ECO:0007669"/>
    <property type="project" value="TreeGrafter"/>
</dbReference>
<keyword evidence="4" id="KW-0732">Signal</keyword>
<comment type="caution">
    <text evidence="17">The sequence shown here is derived from an EMBL/GenBank/DDBJ whole genome shotgun (WGS) entry which is preliminary data.</text>
</comment>
<dbReference type="PROSITE" id="PS50835">
    <property type="entry name" value="IG_LIKE"/>
    <property type="match status" value="10"/>
</dbReference>
<gene>
    <name evidence="17" type="ORF">FSCOSCO3_A022099</name>
</gene>
<evidence type="ECO:0000313" key="17">
    <source>
        <dbReference type="EMBL" id="CAK6975529.1"/>
    </source>
</evidence>
<keyword evidence="9" id="KW-0675">Receptor</keyword>
<dbReference type="PANTHER" id="PTHR11481:SF64">
    <property type="entry name" value="FC RECEPTOR-LIKE PROTEIN 4"/>
    <property type="match status" value="1"/>
</dbReference>
<evidence type="ECO:0000259" key="15">
    <source>
        <dbReference type="PROSITE" id="PS50262"/>
    </source>
</evidence>
<proteinExistence type="predicted"/>
<evidence type="ECO:0000256" key="2">
    <source>
        <dbReference type="ARBA" id="ARBA00022475"/>
    </source>
</evidence>
<evidence type="ECO:0000256" key="14">
    <source>
        <dbReference type="SAM" id="Phobius"/>
    </source>
</evidence>
<dbReference type="Gene3D" id="2.60.40.10">
    <property type="entry name" value="Immunoglobulins"/>
    <property type="match status" value="13"/>
</dbReference>
<keyword evidence="5 14" id="KW-1133">Transmembrane helix</keyword>
<dbReference type="Pfam" id="PF00001">
    <property type="entry name" value="7tm_1"/>
    <property type="match status" value="1"/>
</dbReference>
<evidence type="ECO:0000313" key="18">
    <source>
        <dbReference type="Proteomes" id="UP001314229"/>
    </source>
</evidence>
<feature type="domain" description="Ig-like" evidence="16">
    <location>
        <begin position="861"/>
        <end position="939"/>
    </location>
</feature>
<feature type="transmembrane region" description="Helical" evidence="14">
    <location>
        <begin position="1654"/>
        <end position="1674"/>
    </location>
</feature>
<feature type="domain" description="Ig-like" evidence="16">
    <location>
        <begin position="788"/>
        <end position="855"/>
    </location>
</feature>
<keyword evidence="2" id="KW-1003">Cell membrane</keyword>
<evidence type="ECO:0000256" key="10">
    <source>
        <dbReference type="ARBA" id="ARBA00023180"/>
    </source>
</evidence>
<evidence type="ECO:0000256" key="8">
    <source>
        <dbReference type="ARBA" id="ARBA00023157"/>
    </source>
</evidence>
<keyword evidence="18" id="KW-1185">Reference proteome</keyword>